<evidence type="ECO:0000256" key="4">
    <source>
        <dbReference type="ARBA" id="ARBA00022777"/>
    </source>
</evidence>
<dbReference type="EC" id="2.7.13.3" evidence="2"/>
<evidence type="ECO:0000256" key="2">
    <source>
        <dbReference type="ARBA" id="ARBA00012438"/>
    </source>
</evidence>
<organism evidence="9 10">
    <name type="scientific">Paenibacillus lactis</name>
    <dbReference type="NCBI Taxonomy" id="228574"/>
    <lineage>
        <taxon>Bacteria</taxon>
        <taxon>Bacillati</taxon>
        <taxon>Bacillota</taxon>
        <taxon>Bacilli</taxon>
        <taxon>Bacillales</taxon>
        <taxon>Paenibacillaceae</taxon>
        <taxon>Paenibacillus</taxon>
    </lineage>
</organism>
<dbReference type="RefSeq" id="WP_007132992.1">
    <property type="nucleotide sequence ID" value="NZ_CP139098.1"/>
</dbReference>
<dbReference type="Proteomes" id="UP000706926">
    <property type="component" value="Unassembled WGS sequence"/>
</dbReference>
<feature type="transmembrane region" description="Helical" evidence="7">
    <location>
        <begin position="65"/>
        <end position="81"/>
    </location>
</feature>
<evidence type="ECO:0000256" key="7">
    <source>
        <dbReference type="SAM" id="Phobius"/>
    </source>
</evidence>
<feature type="compositionally biased region" description="Basic and acidic residues" evidence="6">
    <location>
        <begin position="375"/>
        <end position="391"/>
    </location>
</feature>
<dbReference type="Pfam" id="PF02518">
    <property type="entry name" value="HATPase_c"/>
    <property type="match status" value="1"/>
</dbReference>
<dbReference type="EMBL" id="JAGGKI010000030">
    <property type="protein sequence ID" value="MBP1896776.1"/>
    <property type="molecule type" value="Genomic_DNA"/>
</dbReference>
<keyword evidence="10" id="KW-1185">Reference proteome</keyword>
<evidence type="ECO:0000259" key="8">
    <source>
        <dbReference type="SMART" id="SM00387"/>
    </source>
</evidence>
<dbReference type="InterPro" id="IPR003594">
    <property type="entry name" value="HATPase_dom"/>
</dbReference>
<dbReference type="Gene3D" id="3.30.565.10">
    <property type="entry name" value="Histidine kinase-like ATPase, C-terminal domain"/>
    <property type="match status" value="1"/>
</dbReference>
<dbReference type="InterPro" id="IPR050482">
    <property type="entry name" value="Sensor_HK_TwoCompSys"/>
</dbReference>
<dbReference type="InterPro" id="IPR056374">
    <property type="entry name" value="DesK/YvfT_N"/>
</dbReference>
<dbReference type="CDD" id="cd16917">
    <property type="entry name" value="HATPase_UhpB-NarQ-NarX-like"/>
    <property type="match status" value="1"/>
</dbReference>
<dbReference type="InterPro" id="IPR036890">
    <property type="entry name" value="HATPase_C_sf"/>
</dbReference>
<dbReference type="Pfam" id="PF07730">
    <property type="entry name" value="HisKA_3"/>
    <property type="match status" value="1"/>
</dbReference>
<evidence type="ECO:0000256" key="1">
    <source>
        <dbReference type="ARBA" id="ARBA00000085"/>
    </source>
</evidence>
<feature type="transmembrane region" description="Helical" evidence="7">
    <location>
        <begin position="134"/>
        <end position="151"/>
    </location>
</feature>
<dbReference type="SUPFAM" id="SSF55874">
    <property type="entry name" value="ATPase domain of HSP90 chaperone/DNA topoisomerase II/histidine kinase"/>
    <property type="match status" value="1"/>
</dbReference>
<comment type="caution">
    <text evidence="9">The sequence shown here is derived from an EMBL/GenBank/DDBJ whole genome shotgun (WGS) entry which is preliminary data.</text>
</comment>
<keyword evidence="7" id="KW-1133">Transmembrane helix</keyword>
<dbReference type="GeneID" id="95407760"/>
<feature type="transmembrane region" description="Helical" evidence="7">
    <location>
        <begin position="36"/>
        <end position="53"/>
    </location>
</feature>
<dbReference type="SMART" id="SM00387">
    <property type="entry name" value="HATPase_c"/>
    <property type="match status" value="1"/>
</dbReference>
<name>A0ABS4FKJ4_9BACL</name>
<keyword evidence="5" id="KW-0902">Two-component regulatory system</keyword>
<evidence type="ECO:0000256" key="5">
    <source>
        <dbReference type="ARBA" id="ARBA00023012"/>
    </source>
</evidence>
<evidence type="ECO:0000256" key="3">
    <source>
        <dbReference type="ARBA" id="ARBA00022679"/>
    </source>
</evidence>
<gene>
    <name evidence="9" type="ORF">J2Z18_005909</name>
</gene>
<dbReference type="GO" id="GO:0004673">
    <property type="term" value="F:protein histidine kinase activity"/>
    <property type="evidence" value="ECO:0007669"/>
    <property type="project" value="UniProtKB-EC"/>
</dbReference>
<dbReference type="PANTHER" id="PTHR24421">
    <property type="entry name" value="NITRATE/NITRITE SENSOR PROTEIN NARX-RELATED"/>
    <property type="match status" value="1"/>
</dbReference>
<keyword evidence="7" id="KW-0812">Transmembrane</keyword>
<keyword evidence="3 9" id="KW-0808">Transferase</keyword>
<comment type="catalytic activity">
    <reaction evidence="1">
        <text>ATP + protein L-histidine = ADP + protein N-phospho-L-histidine.</text>
        <dbReference type="EC" id="2.7.13.3"/>
    </reaction>
</comment>
<keyword evidence="7" id="KW-0472">Membrane</keyword>
<evidence type="ECO:0000313" key="10">
    <source>
        <dbReference type="Proteomes" id="UP000706926"/>
    </source>
</evidence>
<feature type="transmembrane region" description="Helical" evidence="7">
    <location>
        <begin position="110"/>
        <end position="128"/>
    </location>
</feature>
<dbReference type="Gene3D" id="1.20.5.1930">
    <property type="match status" value="1"/>
</dbReference>
<evidence type="ECO:0000256" key="6">
    <source>
        <dbReference type="SAM" id="MobiDB-lite"/>
    </source>
</evidence>
<feature type="transmembrane region" description="Helical" evidence="7">
    <location>
        <begin position="12"/>
        <end position="30"/>
    </location>
</feature>
<dbReference type="InterPro" id="IPR011712">
    <property type="entry name" value="Sig_transdc_His_kin_sub3_dim/P"/>
</dbReference>
<evidence type="ECO:0000313" key="9">
    <source>
        <dbReference type="EMBL" id="MBP1896776.1"/>
    </source>
</evidence>
<proteinExistence type="predicted"/>
<feature type="region of interest" description="Disordered" evidence="6">
    <location>
        <begin position="375"/>
        <end position="398"/>
    </location>
</feature>
<accession>A0ABS4FKJ4</accession>
<keyword evidence="4 9" id="KW-0418">Kinase</keyword>
<protein>
    <recommendedName>
        <fullName evidence="2">histidine kinase</fullName>
        <ecNumber evidence="2">2.7.13.3</ecNumber>
    </recommendedName>
</protein>
<sequence>MRGQRFEVFPRHMGFFPYLWLVYVILPIYNMFKFDSWKMGIGFFLLAVFLFTYRQLYFEVEKRSFMYWLLVQLAVIFILSTWYHPTFMYMGFFSANFIGWYIDDRRFKTAMLIFFLVEAIPLALYAPTLETADLLVLIPFFLIMLLSPLGFRSLSRRQKLEQELAKANEQIRNLIKGEERMRIARDLHDTLGHTLSLITLKSQLVEKLVTKDPMKAQAEAREIQNTSRAALRQVRELVAEMRTATLPEEIRDARMILDSAGIELVCEGNERLEGIPDLAHNILSLCLRESVTNVVKHSKASQCRIRMETLENEWRMIVADNGVGLPNDSPLPAEGSNGLKGMAERLSLIGGTIEARSNQGTIITIRVPIVIKNENRKEEDTHEHPSGDRRGSAHASGRTGFFARF</sequence>
<dbReference type="Pfam" id="PF23540">
    <property type="entry name" value="DesK_N"/>
    <property type="match status" value="1"/>
</dbReference>
<dbReference type="PANTHER" id="PTHR24421:SF63">
    <property type="entry name" value="SENSOR HISTIDINE KINASE DESK"/>
    <property type="match status" value="1"/>
</dbReference>
<reference evidence="9 10" key="1">
    <citation type="submission" date="2021-03" db="EMBL/GenBank/DDBJ databases">
        <title>Genomic Encyclopedia of Type Strains, Phase IV (KMG-IV): sequencing the most valuable type-strain genomes for metagenomic binning, comparative biology and taxonomic classification.</title>
        <authorList>
            <person name="Goeker M."/>
        </authorList>
    </citation>
    <scope>NUCLEOTIDE SEQUENCE [LARGE SCALE GENOMIC DNA]</scope>
    <source>
        <strain evidence="9 10">DSM 15596</strain>
    </source>
</reference>
<feature type="domain" description="Histidine kinase/HSP90-like ATPase" evidence="8">
    <location>
        <begin position="278"/>
        <end position="371"/>
    </location>
</feature>